<name>A0A413VLE5_9BACE</name>
<dbReference type="AlphaFoldDB" id="A0A413VLE5"/>
<proteinExistence type="predicted"/>
<evidence type="ECO:0000313" key="2">
    <source>
        <dbReference type="EMBL" id="RHB34401.1"/>
    </source>
</evidence>
<accession>A0A413VLE5</accession>
<gene>
    <name evidence="2" type="ORF">DW888_12705</name>
</gene>
<sequence>MKILRIFSLIAFMGLAAACQKQLPQSEVVRNAIAFCETFYDLDYAATKELVVPASLPYLSYMATNTTQELIDKVNAKGPVVVTVISEQMNPEEGHATVICSVKNYLKADFFNGTSAILPEKQDTIHLVKEGERWLVKMDNPLRSGMQNHD</sequence>
<organism evidence="2 3">
    <name type="scientific">Bacteroides nordii</name>
    <dbReference type="NCBI Taxonomy" id="291645"/>
    <lineage>
        <taxon>Bacteria</taxon>
        <taxon>Pseudomonadati</taxon>
        <taxon>Bacteroidota</taxon>
        <taxon>Bacteroidia</taxon>
        <taxon>Bacteroidales</taxon>
        <taxon>Bacteroidaceae</taxon>
        <taxon>Bacteroides</taxon>
    </lineage>
</organism>
<comment type="caution">
    <text evidence="2">The sequence shown here is derived from an EMBL/GenBank/DDBJ whole genome shotgun (WGS) entry which is preliminary data.</text>
</comment>
<dbReference type="PROSITE" id="PS51257">
    <property type="entry name" value="PROKAR_LIPOPROTEIN"/>
    <property type="match status" value="1"/>
</dbReference>
<reference evidence="2 3" key="1">
    <citation type="submission" date="2018-08" db="EMBL/GenBank/DDBJ databases">
        <title>A genome reference for cultivated species of the human gut microbiota.</title>
        <authorList>
            <person name="Zou Y."/>
            <person name="Xue W."/>
            <person name="Luo G."/>
        </authorList>
    </citation>
    <scope>NUCLEOTIDE SEQUENCE [LARGE SCALE GENOMIC DNA]</scope>
    <source>
        <strain evidence="2 3">AM40-30BH</strain>
    </source>
</reference>
<keyword evidence="1" id="KW-0732">Signal</keyword>
<dbReference type="EMBL" id="QSGO01000009">
    <property type="protein sequence ID" value="RHB34401.1"/>
    <property type="molecule type" value="Genomic_DNA"/>
</dbReference>
<feature type="chain" id="PRO_5019030868" evidence="1">
    <location>
        <begin position="19"/>
        <end position="150"/>
    </location>
</feature>
<protein>
    <submittedName>
        <fullName evidence="2">Uncharacterized protein</fullName>
    </submittedName>
</protein>
<dbReference type="RefSeq" id="WP_122201697.1">
    <property type="nucleotide sequence ID" value="NZ_CABJFV010000009.1"/>
</dbReference>
<evidence type="ECO:0000313" key="3">
    <source>
        <dbReference type="Proteomes" id="UP000284379"/>
    </source>
</evidence>
<feature type="signal peptide" evidence="1">
    <location>
        <begin position="1"/>
        <end position="18"/>
    </location>
</feature>
<dbReference type="Proteomes" id="UP000284379">
    <property type="component" value="Unassembled WGS sequence"/>
</dbReference>
<evidence type="ECO:0000256" key="1">
    <source>
        <dbReference type="SAM" id="SignalP"/>
    </source>
</evidence>